<feature type="compositionally biased region" description="Basic residues" evidence="1">
    <location>
        <begin position="54"/>
        <end position="74"/>
    </location>
</feature>
<sequence length="121" mass="13550">TPFSSSLFSLSTSHQHQVPPNHQPTTDHQPPTTNHQQPPCSEARSHRSFSLFHSHFRTGQWHHPRPPRRKRTTHGLHEADTATHTHRPRPPSPIVVARHQASVVPAARCSTAISVAPCSRL</sequence>
<evidence type="ECO:0008006" key="4">
    <source>
        <dbReference type="Google" id="ProtNLM"/>
    </source>
</evidence>
<gene>
    <name evidence="2" type="ORF">PIB30_082664</name>
</gene>
<evidence type="ECO:0000313" key="3">
    <source>
        <dbReference type="Proteomes" id="UP001341840"/>
    </source>
</evidence>
<feature type="non-terminal residue" evidence="2">
    <location>
        <position position="1"/>
    </location>
</feature>
<accession>A0ABU6YUU2</accession>
<comment type="caution">
    <text evidence="2">The sequence shown here is derived from an EMBL/GenBank/DDBJ whole genome shotgun (WGS) entry which is preliminary data.</text>
</comment>
<evidence type="ECO:0000256" key="1">
    <source>
        <dbReference type="SAM" id="MobiDB-lite"/>
    </source>
</evidence>
<dbReference type="Proteomes" id="UP001341840">
    <property type="component" value="Unassembled WGS sequence"/>
</dbReference>
<protein>
    <recommendedName>
        <fullName evidence="4">Histone 3</fullName>
    </recommendedName>
</protein>
<feature type="region of interest" description="Disordered" evidence="1">
    <location>
        <begin position="1"/>
        <end position="93"/>
    </location>
</feature>
<proteinExistence type="predicted"/>
<organism evidence="2 3">
    <name type="scientific">Stylosanthes scabra</name>
    <dbReference type="NCBI Taxonomy" id="79078"/>
    <lineage>
        <taxon>Eukaryota</taxon>
        <taxon>Viridiplantae</taxon>
        <taxon>Streptophyta</taxon>
        <taxon>Embryophyta</taxon>
        <taxon>Tracheophyta</taxon>
        <taxon>Spermatophyta</taxon>
        <taxon>Magnoliopsida</taxon>
        <taxon>eudicotyledons</taxon>
        <taxon>Gunneridae</taxon>
        <taxon>Pentapetalae</taxon>
        <taxon>rosids</taxon>
        <taxon>fabids</taxon>
        <taxon>Fabales</taxon>
        <taxon>Fabaceae</taxon>
        <taxon>Papilionoideae</taxon>
        <taxon>50 kb inversion clade</taxon>
        <taxon>dalbergioids sensu lato</taxon>
        <taxon>Dalbergieae</taxon>
        <taxon>Pterocarpus clade</taxon>
        <taxon>Stylosanthes</taxon>
    </lineage>
</organism>
<reference evidence="2 3" key="1">
    <citation type="journal article" date="2023" name="Plants (Basel)">
        <title>Bridging the Gap: Combining Genomics and Transcriptomics Approaches to Understand Stylosanthes scabra, an Orphan Legume from the Brazilian Caatinga.</title>
        <authorList>
            <person name="Ferreira-Neto J.R.C."/>
            <person name="da Silva M.D."/>
            <person name="Binneck E."/>
            <person name="de Melo N.F."/>
            <person name="da Silva R.H."/>
            <person name="de Melo A.L.T.M."/>
            <person name="Pandolfi V."/>
            <person name="Bustamante F.O."/>
            <person name="Brasileiro-Vidal A.C."/>
            <person name="Benko-Iseppon A.M."/>
        </authorList>
    </citation>
    <scope>NUCLEOTIDE SEQUENCE [LARGE SCALE GENOMIC DNA]</scope>
    <source>
        <tissue evidence="2">Leaves</tissue>
    </source>
</reference>
<evidence type="ECO:0000313" key="2">
    <source>
        <dbReference type="EMBL" id="MED6212378.1"/>
    </source>
</evidence>
<feature type="compositionally biased region" description="Low complexity" evidence="1">
    <location>
        <begin position="1"/>
        <end position="39"/>
    </location>
</feature>
<dbReference type="EMBL" id="JASCZI010242934">
    <property type="protein sequence ID" value="MED6212378.1"/>
    <property type="molecule type" value="Genomic_DNA"/>
</dbReference>
<feature type="non-terminal residue" evidence="2">
    <location>
        <position position="121"/>
    </location>
</feature>
<keyword evidence="3" id="KW-1185">Reference proteome</keyword>
<name>A0ABU6YUU2_9FABA</name>